<evidence type="ECO:0000256" key="5">
    <source>
        <dbReference type="SAM" id="Coils"/>
    </source>
</evidence>
<feature type="transmembrane region" description="Helical" evidence="7">
    <location>
        <begin position="520"/>
        <end position="540"/>
    </location>
</feature>
<dbReference type="InterPro" id="IPR045863">
    <property type="entry name" value="CorA_TM1_TM2"/>
</dbReference>
<feature type="transmembrane region" description="Helical" evidence="7">
    <location>
        <begin position="665"/>
        <end position="692"/>
    </location>
</feature>
<keyword evidence="5" id="KW-0175">Coiled coil</keyword>
<feature type="compositionally biased region" description="Polar residues" evidence="6">
    <location>
        <begin position="28"/>
        <end position="38"/>
    </location>
</feature>
<evidence type="ECO:0000256" key="3">
    <source>
        <dbReference type="ARBA" id="ARBA00022989"/>
    </source>
</evidence>
<keyword evidence="9" id="KW-1185">Reference proteome</keyword>
<dbReference type="Pfam" id="PF01544">
    <property type="entry name" value="CorA"/>
    <property type="match status" value="1"/>
</dbReference>
<proteinExistence type="predicted"/>
<dbReference type="Gene3D" id="1.20.58.340">
    <property type="entry name" value="Magnesium transport protein CorA, transmembrane region"/>
    <property type="match status" value="1"/>
</dbReference>
<keyword evidence="4 7" id="KW-0472">Membrane</keyword>
<organism evidence="8 9">
    <name type="scientific">Lentithecium fluviatile CBS 122367</name>
    <dbReference type="NCBI Taxonomy" id="1168545"/>
    <lineage>
        <taxon>Eukaryota</taxon>
        <taxon>Fungi</taxon>
        <taxon>Dikarya</taxon>
        <taxon>Ascomycota</taxon>
        <taxon>Pezizomycotina</taxon>
        <taxon>Dothideomycetes</taxon>
        <taxon>Pleosporomycetidae</taxon>
        <taxon>Pleosporales</taxon>
        <taxon>Massarineae</taxon>
        <taxon>Lentitheciaceae</taxon>
        <taxon>Lentithecium</taxon>
    </lineage>
</organism>
<evidence type="ECO:0000313" key="8">
    <source>
        <dbReference type="EMBL" id="KAF2680728.1"/>
    </source>
</evidence>
<dbReference type="GO" id="GO:0046873">
    <property type="term" value="F:metal ion transmembrane transporter activity"/>
    <property type="evidence" value="ECO:0007669"/>
    <property type="project" value="InterPro"/>
</dbReference>
<dbReference type="GO" id="GO:0016020">
    <property type="term" value="C:membrane"/>
    <property type="evidence" value="ECO:0007669"/>
    <property type="project" value="UniProtKB-SubCell"/>
</dbReference>
<feature type="region of interest" description="Disordered" evidence="6">
    <location>
        <begin position="1"/>
        <end position="38"/>
    </location>
</feature>
<dbReference type="Proteomes" id="UP000799291">
    <property type="component" value="Unassembled WGS sequence"/>
</dbReference>
<evidence type="ECO:0000256" key="4">
    <source>
        <dbReference type="ARBA" id="ARBA00023136"/>
    </source>
</evidence>
<reference evidence="8" key="1">
    <citation type="journal article" date="2020" name="Stud. Mycol.">
        <title>101 Dothideomycetes genomes: a test case for predicting lifestyles and emergence of pathogens.</title>
        <authorList>
            <person name="Haridas S."/>
            <person name="Albert R."/>
            <person name="Binder M."/>
            <person name="Bloem J."/>
            <person name="Labutti K."/>
            <person name="Salamov A."/>
            <person name="Andreopoulos B."/>
            <person name="Baker S."/>
            <person name="Barry K."/>
            <person name="Bills G."/>
            <person name="Bluhm B."/>
            <person name="Cannon C."/>
            <person name="Castanera R."/>
            <person name="Culley D."/>
            <person name="Daum C."/>
            <person name="Ezra D."/>
            <person name="Gonzalez J."/>
            <person name="Henrissat B."/>
            <person name="Kuo A."/>
            <person name="Liang C."/>
            <person name="Lipzen A."/>
            <person name="Lutzoni F."/>
            <person name="Magnuson J."/>
            <person name="Mondo S."/>
            <person name="Nolan M."/>
            <person name="Ohm R."/>
            <person name="Pangilinan J."/>
            <person name="Park H.-J."/>
            <person name="Ramirez L."/>
            <person name="Alfaro M."/>
            <person name="Sun H."/>
            <person name="Tritt A."/>
            <person name="Yoshinaga Y."/>
            <person name="Zwiers L.-H."/>
            <person name="Turgeon B."/>
            <person name="Goodwin S."/>
            <person name="Spatafora J."/>
            <person name="Crous P."/>
            <person name="Grigoriev I."/>
        </authorList>
    </citation>
    <scope>NUCLEOTIDE SEQUENCE</scope>
    <source>
        <strain evidence="8">CBS 122367</strain>
    </source>
</reference>
<feature type="coiled-coil region" evidence="5">
    <location>
        <begin position="435"/>
        <end position="469"/>
    </location>
</feature>
<name>A0A6G1IRJ9_9PLEO</name>
<feature type="transmembrane region" description="Helical" evidence="7">
    <location>
        <begin position="492"/>
        <end position="514"/>
    </location>
</feature>
<comment type="subcellular location">
    <subcellularLocation>
        <location evidence="1">Membrane</location>
        <topology evidence="1">Multi-pass membrane protein</topology>
    </subcellularLocation>
</comment>
<feature type="compositionally biased region" description="Pro residues" evidence="6">
    <location>
        <begin position="7"/>
        <end position="16"/>
    </location>
</feature>
<dbReference type="AlphaFoldDB" id="A0A6G1IRJ9"/>
<gene>
    <name evidence="8" type="ORF">K458DRAFT_87165</name>
</gene>
<evidence type="ECO:0000256" key="2">
    <source>
        <dbReference type="ARBA" id="ARBA00022692"/>
    </source>
</evidence>
<dbReference type="SUPFAM" id="SSF144083">
    <property type="entry name" value="Magnesium transport protein CorA, transmembrane region"/>
    <property type="match status" value="1"/>
</dbReference>
<evidence type="ECO:0000313" key="9">
    <source>
        <dbReference type="Proteomes" id="UP000799291"/>
    </source>
</evidence>
<protein>
    <submittedName>
        <fullName evidence="8">Uncharacterized protein</fullName>
    </submittedName>
</protein>
<evidence type="ECO:0000256" key="6">
    <source>
        <dbReference type="SAM" id="MobiDB-lite"/>
    </source>
</evidence>
<accession>A0A6G1IRJ9</accession>
<evidence type="ECO:0000256" key="1">
    <source>
        <dbReference type="ARBA" id="ARBA00004141"/>
    </source>
</evidence>
<keyword evidence="2 7" id="KW-0812">Transmembrane</keyword>
<dbReference type="InterPro" id="IPR002523">
    <property type="entry name" value="MgTranspt_CorA/ZnTranspt_ZntB"/>
</dbReference>
<sequence length="706" mass="79427">MTDQEPHPIPAAPPNSSPLGNDHVSPAEAQSSDSTDNVVQHYASSSASFCGVLEEILADMRQFKNVHTWDQKLIINPVKDMTLKVRRYLEGKKAGRNYLLAYSEVEEVATQNGITHVYPAMAHPGDIERHLFFKDGEMGHSKLLSRINAPTQTLEEPQMLQKSLRGRIIYLDQNVSSLHRAMLLFVFASCTRLQDEEEGYIRKFMERHLSIRNQIRIPQQWYETSGPQIDNSRQKLYRRATLSCHITYLTLSPQDASEETRDLIDRTAVFSFHHPTKTPSPTELYLFKATSSTLLTVCIPEESPTKQEEVNLLHSLQGFWTVLVVNCIPGFASAHTEHLTPVAQYIRGLTSSLVTLRMSTQSILDALRVKLDACEGRDLFDDENFTKSTLYHWTVRTCEELRNTNSSTIRFVRRLIPTHVRKVAGMANASESSGIAFWTDQLEEELSNLEDLQDQVSALKTQVQESRNALHGVTALLEARTALQQGERIKNLSYLATLYLPLTATASIYSMSVLPSSTTLYSFFIVLIGLLILTTTAAIYHPVLRNDILPHLFSLLDHSRKALVSASGRAGISGYLNSYIHLIKGSRDTLGARAVSKAWDAAGCLSMCILILPILVRVVPEIIISACVEEIKFPRDQYIMAQYIGNRYVNYQWHPLAFVRDAIRLLLLPVWVALAAGLMPYIMAVDVLYLVLSLPFKCVCCFISKV</sequence>
<dbReference type="EMBL" id="MU005594">
    <property type="protein sequence ID" value="KAF2680728.1"/>
    <property type="molecule type" value="Genomic_DNA"/>
</dbReference>
<keyword evidence="3 7" id="KW-1133">Transmembrane helix</keyword>
<dbReference type="OrthoDB" id="5428055at2759"/>
<evidence type="ECO:0000256" key="7">
    <source>
        <dbReference type="SAM" id="Phobius"/>
    </source>
</evidence>